<protein>
    <submittedName>
        <fullName evidence="1">Uncharacterized protein</fullName>
    </submittedName>
</protein>
<dbReference type="Proteomes" id="UP000002640">
    <property type="component" value="Unassembled WGS sequence"/>
</dbReference>
<dbReference type="PANTHER" id="PTHR33050:SF7">
    <property type="entry name" value="RIBONUCLEASE H"/>
    <property type="match status" value="1"/>
</dbReference>
<accession>G5AIU0</accession>
<reference evidence="1 2" key="1">
    <citation type="journal article" date="2006" name="Science">
        <title>Phytophthora genome sequences uncover evolutionary origins and mechanisms of pathogenesis.</title>
        <authorList>
            <person name="Tyler B.M."/>
            <person name="Tripathy S."/>
            <person name="Zhang X."/>
            <person name="Dehal P."/>
            <person name="Jiang R.H."/>
            <person name="Aerts A."/>
            <person name="Arredondo F.D."/>
            <person name="Baxter L."/>
            <person name="Bensasson D."/>
            <person name="Beynon J.L."/>
            <person name="Chapman J."/>
            <person name="Damasceno C.M."/>
            <person name="Dorrance A.E."/>
            <person name="Dou D."/>
            <person name="Dickerman A.W."/>
            <person name="Dubchak I.L."/>
            <person name="Garbelotto M."/>
            <person name="Gijzen M."/>
            <person name="Gordon S.G."/>
            <person name="Govers F."/>
            <person name="Grunwald N.J."/>
            <person name="Huang W."/>
            <person name="Ivors K.L."/>
            <person name="Jones R.W."/>
            <person name="Kamoun S."/>
            <person name="Krampis K."/>
            <person name="Lamour K.H."/>
            <person name="Lee M.K."/>
            <person name="McDonald W.H."/>
            <person name="Medina M."/>
            <person name="Meijer H.J."/>
            <person name="Nordberg E.K."/>
            <person name="Maclean D.J."/>
            <person name="Ospina-Giraldo M.D."/>
            <person name="Morris P.F."/>
            <person name="Phuntumart V."/>
            <person name="Putnam N.H."/>
            <person name="Rash S."/>
            <person name="Rose J.K."/>
            <person name="Sakihama Y."/>
            <person name="Salamov A.A."/>
            <person name="Savidor A."/>
            <person name="Scheuring C.F."/>
            <person name="Smith B.M."/>
            <person name="Sobral B.W."/>
            <person name="Terry A."/>
            <person name="Torto-Alalibo T.A."/>
            <person name="Win J."/>
            <person name="Xu Z."/>
            <person name="Zhang H."/>
            <person name="Grigoriev I.V."/>
            <person name="Rokhsar D.S."/>
            <person name="Boore J.L."/>
        </authorList>
    </citation>
    <scope>NUCLEOTIDE SEQUENCE [LARGE SCALE GENOMIC DNA]</scope>
    <source>
        <strain evidence="1 2">P6497</strain>
    </source>
</reference>
<dbReference type="RefSeq" id="XP_009539991.1">
    <property type="nucleotide sequence ID" value="XM_009541696.1"/>
</dbReference>
<name>G5AIU0_PHYSP</name>
<keyword evidence="2" id="KW-1185">Reference proteome</keyword>
<organism evidence="1 2">
    <name type="scientific">Phytophthora sojae (strain P6497)</name>
    <name type="common">Soybean stem and root rot agent</name>
    <name type="synonym">Phytophthora megasperma f. sp. glycines</name>
    <dbReference type="NCBI Taxonomy" id="1094619"/>
    <lineage>
        <taxon>Eukaryota</taxon>
        <taxon>Sar</taxon>
        <taxon>Stramenopiles</taxon>
        <taxon>Oomycota</taxon>
        <taxon>Peronosporomycetes</taxon>
        <taxon>Peronosporales</taxon>
        <taxon>Peronosporaceae</taxon>
        <taxon>Phytophthora</taxon>
    </lineage>
</organism>
<dbReference type="GeneID" id="20648468"/>
<sequence length="421" mass="46462">MHLNARARSDLLRMSRRATLAQAMAKYGIALRSDNYSLSRPGAAGPEFLLDTPLQKALSEYARQSGMILPAFVELVRGQTADEYRPNKNLVPGVLNEVCKGYAHLEELQRIVQGGVEVRLSKPPARQVQRPPNHGSARDRLNVLRKNIRKEQDAGRCLVLDRDLLKQWPEIIISPFGVVGKGNEDANVSGRTIHDLSYPEGTSINDYTDQDSITKPEYTHCYAVAAEILRSKHAHPRTRVCVMAGDVASAFRNISIHSNSVYLFGDHIEEDDVIVIELAAPFGWTGPPGFYEIAGGAVACVHGSHTTGEYPGGVFNYHWVNDHINVAADIGTSCEDVDRSLRYAMVAVLGADAINTKKFTDWNTRQRVLGLMFDTVAETVSMPTEKIIKARNIVAAAVCADAKVIFSGFSVFRLRRTCNKT</sequence>
<evidence type="ECO:0000313" key="1">
    <source>
        <dbReference type="EMBL" id="EGZ04553.1"/>
    </source>
</evidence>
<dbReference type="EMBL" id="JH159179">
    <property type="protein sequence ID" value="EGZ04553.1"/>
    <property type="molecule type" value="Genomic_DNA"/>
</dbReference>
<dbReference type="PANTHER" id="PTHR33050">
    <property type="entry name" value="REVERSE TRANSCRIPTASE DOMAIN-CONTAINING PROTEIN"/>
    <property type="match status" value="1"/>
</dbReference>
<gene>
    <name evidence="1" type="ORF">PHYSODRAFT_343161</name>
</gene>
<proteinExistence type="predicted"/>
<dbReference type="AlphaFoldDB" id="G5AIU0"/>
<dbReference type="InterPro" id="IPR052055">
    <property type="entry name" value="Hepadnavirus_pol/RT"/>
</dbReference>
<evidence type="ECO:0000313" key="2">
    <source>
        <dbReference type="Proteomes" id="UP000002640"/>
    </source>
</evidence>
<dbReference type="InParanoid" id="G5AIU0"/>
<dbReference type="KEGG" id="psoj:PHYSODRAFT_343161"/>